<dbReference type="PRINTS" id="PR00723">
    <property type="entry name" value="SUBTILISIN"/>
</dbReference>
<evidence type="ECO:0000256" key="2">
    <source>
        <dbReference type="ARBA" id="ARBA00004271"/>
    </source>
</evidence>
<keyword evidence="5" id="KW-0964">Secreted</keyword>
<evidence type="ECO:0000256" key="8">
    <source>
        <dbReference type="ARBA" id="ARBA00022801"/>
    </source>
</evidence>
<reference evidence="18" key="1">
    <citation type="submission" date="2025-08" db="UniProtKB">
        <authorList>
            <consortium name="RefSeq"/>
        </authorList>
    </citation>
    <scope>IDENTIFICATION</scope>
    <source>
        <strain evidence="18">OHB3-1</strain>
    </source>
</reference>
<evidence type="ECO:0000256" key="5">
    <source>
        <dbReference type="ARBA" id="ARBA00022525"/>
    </source>
</evidence>
<dbReference type="PROSITE" id="PS51892">
    <property type="entry name" value="SUBTILASE"/>
    <property type="match status" value="1"/>
</dbReference>
<evidence type="ECO:0000256" key="4">
    <source>
        <dbReference type="ARBA" id="ARBA00022523"/>
    </source>
</evidence>
<dbReference type="InterPro" id="IPR036852">
    <property type="entry name" value="Peptidase_S8/S53_dom_sf"/>
</dbReference>
<organism evidence="17 18">
    <name type="scientific">Momordica charantia</name>
    <name type="common">Bitter gourd</name>
    <name type="synonym">Balsam pear</name>
    <dbReference type="NCBI Taxonomy" id="3673"/>
    <lineage>
        <taxon>Eukaryota</taxon>
        <taxon>Viridiplantae</taxon>
        <taxon>Streptophyta</taxon>
        <taxon>Embryophyta</taxon>
        <taxon>Tracheophyta</taxon>
        <taxon>Spermatophyta</taxon>
        <taxon>Magnoliopsida</taxon>
        <taxon>eudicotyledons</taxon>
        <taxon>Gunneridae</taxon>
        <taxon>Pentapetalae</taxon>
        <taxon>rosids</taxon>
        <taxon>fabids</taxon>
        <taxon>Cucurbitales</taxon>
        <taxon>Cucurbitaceae</taxon>
        <taxon>Momordiceae</taxon>
        <taxon>Momordica</taxon>
    </lineage>
</organism>
<dbReference type="InterPro" id="IPR000209">
    <property type="entry name" value="Peptidase_S8/S53_dom"/>
</dbReference>
<evidence type="ECO:0000256" key="1">
    <source>
        <dbReference type="ARBA" id="ARBA00002076"/>
    </source>
</evidence>
<dbReference type="Pfam" id="PF02225">
    <property type="entry name" value="PA"/>
    <property type="match status" value="1"/>
</dbReference>
<dbReference type="SUPFAM" id="SSF52743">
    <property type="entry name" value="Subtilisin-like"/>
    <property type="match status" value="1"/>
</dbReference>
<feature type="active site" description="Charge relay system" evidence="10 11">
    <location>
        <position position="216"/>
    </location>
</feature>
<dbReference type="CDD" id="cd04852">
    <property type="entry name" value="Peptidases_S8_3"/>
    <property type="match status" value="1"/>
</dbReference>
<dbReference type="RefSeq" id="XP_022143462.1">
    <property type="nucleotide sequence ID" value="XM_022287770.1"/>
</dbReference>
<dbReference type="FunFam" id="3.50.30.30:FF:000005">
    <property type="entry name" value="subtilisin-like protease SBT1.5"/>
    <property type="match status" value="1"/>
</dbReference>
<dbReference type="InterPro" id="IPR034197">
    <property type="entry name" value="Peptidases_S8_3"/>
</dbReference>
<dbReference type="GO" id="GO:0048046">
    <property type="term" value="C:apoplast"/>
    <property type="evidence" value="ECO:0007669"/>
    <property type="project" value="UniProtKB-SubCell"/>
</dbReference>
<dbReference type="Pfam" id="PF17766">
    <property type="entry name" value="fn3_6"/>
    <property type="match status" value="1"/>
</dbReference>
<dbReference type="OrthoDB" id="206201at2759"/>
<dbReference type="InterPro" id="IPR045051">
    <property type="entry name" value="SBT"/>
</dbReference>
<dbReference type="AlphaFoldDB" id="A0A6J1CQW4"/>
<dbReference type="FunFam" id="3.30.70.80:FF:000002">
    <property type="entry name" value="Subtilisin-like protease SBT5.3"/>
    <property type="match status" value="1"/>
</dbReference>
<dbReference type="Proteomes" id="UP000504603">
    <property type="component" value="Unplaced"/>
</dbReference>
<comment type="function">
    <text evidence="1">Required for arbuscular mycorrhiza (AM) development during AM symbiosis with AM fungi (e.g. Glomeromycota intraradices).</text>
</comment>
<dbReference type="Pfam" id="PF00082">
    <property type="entry name" value="Peptidase_S8"/>
    <property type="match status" value="1"/>
</dbReference>
<dbReference type="FunFam" id="3.40.50.200:FF:000006">
    <property type="entry name" value="Subtilisin-like protease SBT1.5"/>
    <property type="match status" value="1"/>
</dbReference>
<comment type="subcellular location">
    <subcellularLocation>
        <location evidence="2">Secreted</location>
        <location evidence="2">Extracellular space</location>
        <location evidence="2">Apoplast</location>
    </subcellularLocation>
</comment>
<evidence type="ECO:0000259" key="16">
    <source>
        <dbReference type="Pfam" id="PF17766"/>
    </source>
</evidence>
<dbReference type="Gene3D" id="2.60.40.2310">
    <property type="match status" value="1"/>
</dbReference>
<dbReference type="GO" id="GO:0004252">
    <property type="term" value="F:serine-type endopeptidase activity"/>
    <property type="evidence" value="ECO:0007669"/>
    <property type="project" value="UniProtKB-UniRule"/>
</dbReference>
<feature type="active site" description="Charge relay system" evidence="10 11">
    <location>
        <position position="554"/>
    </location>
</feature>
<evidence type="ECO:0000256" key="3">
    <source>
        <dbReference type="ARBA" id="ARBA00011073"/>
    </source>
</evidence>
<dbReference type="InterPro" id="IPR037045">
    <property type="entry name" value="S8pro/Inhibitor_I9_sf"/>
</dbReference>
<protein>
    <submittedName>
        <fullName evidence="18">Subtilisin-like protease SBT5.4</fullName>
    </submittedName>
</protein>
<dbReference type="Pfam" id="PF05922">
    <property type="entry name" value="Inhibitor_I9"/>
    <property type="match status" value="1"/>
</dbReference>
<feature type="signal peptide" evidence="12">
    <location>
        <begin position="1"/>
        <end position="20"/>
    </location>
</feature>
<gene>
    <name evidence="18" type="primary">LOC111013336</name>
</gene>
<keyword evidence="9 11" id="KW-0720">Serine protease</keyword>
<dbReference type="GO" id="GO:0009609">
    <property type="term" value="P:response to symbiotic bacterium"/>
    <property type="evidence" value="ECO:0007669"/>
    <property type="project" value="UniProtKB-ARBA"/>
</dbReference>
<dbReference type="Gene3D" id="3.40.50.200">
    <property type="entry name" value="Peptidase S8/S53 domain"/>
    <property type="match status" value="1"/>
</dbReference>
<dbReference type="PANTHER" id="PTHR10795">
    <property type="entry name" value="PROPROTEIN CONVERTASE SUBTILISIN/KEXIN"/>
    <property type="match status" value="1"/>
</dbReference>
<sequence length="766" mass="82436">MENSHISLLLLFLFMLQTSAIPSKKSYIVYLGSPSSERSSIFDNQLAVESHYDILGSVTGSQVTAKESMIYSYNRYINGFAAVLDDKEAIDLAKNPRVMSIFENKERHLHTTRSWNFLGLENDQGIPPNSIWKAARFGEDTIIGNLDSGVWPESKSFSDEGYGPVPERWLGDCQSDSKFRCNRKLIGARYFNQGFISAYGPQNDSSYNTARDHRGHGTHTLSTAGGNFVPGANVFGNANGTAKGGAPKARVAAYKVCWPATQGGCFDADILAGIEAAIEDGVDVISISLGTQAQDFPDDPLAIGAFHAVQQGIVVVCSAGNDGPDPQTVTNVAPWMFTIAASTTDREFATYVDLGNKMQIKGSSLSSQGTPSGQLYPLINAVDAKGAENIPDIDARLCEEGSLDPSKAKGKIVVCLRGDNARLAKGSEVARVSGVGMILVNEDENNNQLLLDPHFLPAAHVSYKDGLLIKEYINSTKTPMASITQVKTELGIKPTPVMAEFSSRGPSPIDESILKPDITAPGVSILAAFPDDLALTDLESDKRRVAFNLESGTSMSCPHVSGIVGLLKTLYPTWSPAAIKSALMTTAKTRDNTRQSILDFTKGKASPLEYGAGHVQPNDAMDPGLVYDTTIDDYLNYLCARGANQTQLRQFSNKPFTCAKSFALTDLNYPSIAVPNLKVGAPTTVNRRVKNVGSPGTYTARVKAPLGVSVVVEPSTLQFRTAGEEKAFKVVLQTTPKAEQGVYLFGTMVWSDGKHFVRSPIAVKSG</sequence>
<evidence type="ECO:0000259" key="14">
    <source>
        <dbReference type="Pfam" id="PF02225"/>
    </source>
</evidence>
<dbReference type="GO" id="GO:0006508">
    <property type="term" value="P:proteolysis"/>
    <property type="evidence" value="ECO:0007669"/>
    <property type="project" value="UniProtKB-KW"/>
</dbReference>
<feature type="chain" id="PRO_5026789866" evidence="12">
    <location>
        <begin position="21"/>
        <end position="766"/>
    </location>
</feature>
<feature type="domain" description="PA" evidence="14">
    <location>
        <begin position="396"/>
        <end position="468"/>
    </location>
</feature>
<comment type="similarity">
    <text evidence="3 11">Belongs to the peptidase S8 family.</text>
</comment>
<dbReference type="CDD" id="cd02120">
    <property type="entry name" value="PA_subtilisin_like"/>
    <property type="match status" value="1"/>
</dbReference>
<dbReference type="InterPro" id="IPR010259">
    <property type="entry name" value="S8pro/Inhibitor_I9"/>
</dbReference>
<evidence type="ECO:0000256" key="6">
    <source>
        <dbReference type="ARBA" id="ARBA00022670"/>
    </source>
</evidence>
<dbReference type="GO" id="GO:0009610">
    <property type="term" value="P:response to symbiotic fungus"/>
    <property type="evidence" value="ECO:0007669"/>
    <property type="project" value="UniProtKB-ARBA"/>
</dbReference>
<dbReference type="GeneID" id="111013336"/>
<feature type="active site" description="Charge relay system" evidence="10 11">
    <location>
        <position position="147"/>
    </location>
</feature>
<evidence type="ECO:0000259" key="15">
    <source>
        <dbReference type="Pfam" id="PF05922"/>
    </source>
</evidence>
<dbReference type="Gene3D" id="3.30.70.80">
    <property type="entry name" value="Peptidase S8 propeptide/proteinase inhibitor I9"/>
    <property type="match status" value="1"/>
</dbReference>
<name>A0A6J1CQW4_MOMCH</name>
<feature type="domain" description="Peptidase S8/S53" evidence="13">
    <location>
        <begin position="138"/>
        <end position="593"/>
    </location>
</feature>
<evidence type="ECO:0000256" key="11">
    <source>
        <dbReference type="PROSITE-ProRule" id="PRU01240"/>
    </source>
</evidence>
<dbReference type="InterPro" id="IPR015500">
    <property type="entry name" value="Peptidase_S8_subtilisin-rel"/>
</dbReference>
<evidence type="ECO:0000256" key="7">
    <source>
        <dbReference type="ARBA" id="ARBA00022729"/>
    </source>
</evidence>
<evidence type="ECO:0000256" key="10">
    <source>
        <dbReference type="PIRSR" id="PIRSR615500-1"/>
    </source>
</evidence>
<evidence type="ECO:0000313" key="17">
    <source>
        <dbReference type="Proteomes" id="UP000504603"/>
    </source>
</evidence>
<proteinExistence type="inferred from homology"/>
<evidence type="ECO:0000256" key="9">
    <source>
        <dbReference type="ARBA" id="ARBA00022825"/>
    </source>
</evidence>
<feature type="domain" description="Subtilisin-like protease fibronectin type-III" evidence="16">
    <location>
        <begin position="666"/>
        <end position="763"/>
    </location>
</feature>
<keyword evidence="6 11" id="KW-0645">Protease</keyword>
<evidence type="ECO:0000313" key="18">
    <source>
        <dbReference type="RefSeq" id="XP_022143462.1"/>
    </source>
</evidence>
<dbReference type="FunFam" id="2.60.40.2310:FF:000001">
    <property type="entry name" value="Subtilisin-like protease SBT1.5"/>
    <property type="match status" value="1"/>
</dbReference>
<dbReference type="InterPro" id="IPR023828">
    <property type="entry name" value="Peptidase_S8_Ser-AS"/>
</dbReference>
<keyword evidence="17" id="KW-1185">Reference proteome</keyword>
<feature type="domain" description="Inhibitor I9" evidence="15">
    <location>
        <begin position="26"/>
        <end position="110"/>
    </location>
</feature>
<keyword evidence="7 12" id="KW-0732">Signal</keyword>
<dbReference type="InterPro" id="IPR003137">
    <property type="entry name" value="PA_domain"/>
</dbReference>
<dbReference type="Gene3D" id="3.50.30.30">
    <property type="match status" value="1"/>
</dbReference>
<evidence type="ECO:0000259" key="13">
    <source>
        <dbReference type="Pfam" id="PF00082"/>
    </source>
</evidence>
<keyword evidence="8 11" id="KW-0378">Hydrolase</keyword>
<dbReference type="PROSITE" id="PS00138">
    <property type="entry name" value="SUBTILASE_SER"/>
    <property type="match status" value="1"/>
</dbReference>
<evidence type="ECO:0000256" key="12">
    <source>
        <dbReference type="SAM" id="SignalP"/>
    </source>
</evidence>
<accession>A0A6J1CQW4</accession>
<keyword evidence="4" id="KW-0052">Apoplast</keyword>
<dbReference type="KEGG" id="mcha:111013336"/>
<dbReference type="InterPro" id="IPR041469">
    <property type="entry name" value="Subtilisin-like_FN3"/>
</dbReference>